<dbReference type="AlphaFoldDB" id="A0A654TEN9"/>
<proteinExistence type="predicted"/>
<protein>
    <submittedName>
        <fullName evidence="1">Uncharacterized protein</fullName>
    </submittedName>
</protein>
<reference evidence="1 2" key="1">
    <citation type="submission" date="2015-03" db="EMBL/GenBank/DDBJ databases">
        <authorList>
            <consortium name="Pathogen Informatics"/>
        </authorList>
    </citation>
    <scope>NUCLEOTIDE SEQUENCE [LARGE SCALE GENOMIC DNA]</scope>
    <source>
        <strain evidence="1 2">G09901357</strain>
    </source>
</reference>
<accession>A0A654TEN9</accession>
<dbReference type="EMBL" id="CFOE01000791">
    <property type="protein sequence ID" value="CFE45886.1"/>
    <property type="molecule type" value="Genomic_DNA"/>
</dbReference>
<evidence type="ECO:0000313" key="2">
    <source>
        <dbReference type="Proteomes" id="UP000048289"/>
    </source>
</evidence>
<dbReference type="Proteomes" id="UP000048289">
    <property type="component" value="Unassembled WGS sequence"/>
</dbReference>
<sequence length="184" mass="20254">MALRALLGACEHKAPLRQVRQRRPHLLAVYHPLVAVEFCGGRNAGQVAASAGLRISLTPQLGDVADARQEAPLLLRRSERDQRRTQQFLAEVVDLVRRVGAGVFLVERHPVRGREPPPAVFFRPAQAGQPRGGQALIPRPAFLERFVLAPRPAEALKCREFAGQIVGEPTADLRPELLDVLHAL</sequence>
<evidence type="ECO:0000313" key="1">
    <source>
        <dbReference type="EMBL" id="CFE45886.1"/>
    </source>
</evidence>
<gene>
    <name evidence="1" type="ORF">ERS007681_03932</name>
</gene>
<name>A0A654TEN9_MYCTX</name>
<organism evidence="1 2">
    <name type="scientific">Mycobacterium tuberculosis</name>
    <dbReference type="NCBI Taxonomy" id="1773"/>
    <lineage>
        <taxon>Bacteria</taxon>
        <taxon>Bacillati</taxon>
        <taxon>Actinomycetota</taxon>
        <taxon>Actinomycetes</taxon>
        <taxon>Mycobacteriales</taxon>
        <taxon>Mycobacteriaceae</taxon>
        <taxon>Mycobacterium</taxon>
        <taxon>Mycobacterium tuberculosis complex</taxon>
    </lineage>
</organism>